<dbReference type="InterPro" id="IPR005475">
    <property type="entry name" value="Transketolase-like_Pyr-bd"/>
</dbReference>
<organism evidence="8 9">
    <name type="scientific">Nakamurella flava</name>
    <dbReference type="NCBI Taxonomy" id="2576308"/>
    <lineage>
        <taxon>Bacteria</taxon>
        <taxon>Bacillati</taxon>
        <taxon>Actinomycetota</taxon>
        <taxon>Actinomycetes</taxon>
        <taxon>Nakamurellales</taxon>
        <taxon>Nakamurellaceae</taxon>
        <taxon>Nakamurella</taxon>
    </lineage>
</organism>
<dbReference type="RefSeq" id="WP_137447692.1">
    <property type="nucleotide sequence ID" value="NZ_SZZH01000001.1"/>
</dbReference>
<dbReference type="SUPFAM" id="SSF52518">
    <property type="entry name" value="Thiamin diphosphate-binding fold (THDP-binding)"/>
    <property type="match status" value="2"/>
</dbReference>
<evidence type="ECO:0000256" key="1">
    <source>
        <dbReference type="ARBA" id="ARBA00001964"/>
    </source>
</evidence>
<keyword evidence="4" id="KW-0560">Oxidoreductase</keyword>
<evidence type="ECO:0000256" key="5">
    <source>
        <dbReference type="ARBA" id="ARBA00023052"/>
    </source>
</evidence>
<dbReference type="Proteomes" id="UP000306985">
    <property type="component" value="Unassembled WGS sequence"/>
</dbReference>
<evidence type="ECO:0000259" key="7">
    <source>
        <dbReference type="SMART" id="SM00861"/>
    </source>
</evidence>
<proteinExistence type="predicted"/>
<dbReference type="GO" id="GO:0004149">
    <property type="term" value="F:dihydrolipoyllysine-residue succinyltransferase activity"/>
    <property type="evidence" value="ECO:0007669"/>
    <property type="project" value="UniProtKB-EC"/>
</dbReference>
<dbReference type="PANTHER" id="PTHR43257:SF2">
    <property type="entry name" value="PYRUVATE DEHYDROGENASE E1 COMPONENT SUBUNIT BETA"/>
    <property type="match status" value="1"/>
</dbReference>
<dbReference type="GO" id="GO:0000287">
    <property type="term" value="F:magnesium ion binding"/>
    <property type="evidence" value="ECO:0007669"/>
    <property type="project" value="UniProtKB-ARBA"/>
</dbReference>
<comment type="catalytic activity">
    <reaction evidence="6">
        <text>N(6)-[(R)-lipoyl]-L-lysyl-[protein] + 2-oxoglutarate + H(+) = N(6)-[(R)-S(8)-succinyldihydrolipoyl]-L-lysyl-[protein] + CO2</text>
        <dbReference type="Rhea" id="RHEA:12188"/>
        <dbReference type="Rhea" id="RHEA-COMP:10474"/>
        <dbReference type="Rhea" id="RHEA-COMP:20092"/>
        <dbReference type="ChEBI" id="CHEBI:15378"/>
        <dbReference type="ChEBI" id="CHEBI:16526"/>
        <dbReference type="ChEBI" id="CHEBI:16810"/>
        <dbReference type="ChEBI" id="CHEBI:83099"/>
        <dbReference type="ChEBI" id="CHEBI:83120"/>
        <dbReference type="EC" id="1.2.4.2"/>
    </reaction>
</comment>
<reference evidence="8 9" key="1">
    <citation type="submission" date="2019-05" db="EMBL/GenBank/DDBJ databases">
        <title>Nakamurella sp. N5BH11, whole genome shotgun sequence.</title>
        <authorList>
            <person name="Tuo L."/>
        </authorList>
    </citation>
    <scope>NUCLEOTIDE SEQUENCE [LARGE SCALE GENOMIC DNA]</scope>
    <source>
        <strain evidence="8 9">N5BH11</strain>
    </source>
</reference>
<feature type="domain" description="Transketolase-like pyrimidine-binding" evidence="7">
    <location>
        <begin position="403"/>
        <end position="579"/>
    </location>
</feature>
<evidence type="ECO:0000256" key="4">
    <source>
        <dbReference type="ARBA" id="ARBA00023002"/>
    </source>
</evidence>
<comment type="caution">
    <text evidence="8">The sequence shown here is derived from an EMBL/GenBank/DDBJ whole genome shotgun (WGS) entry which is preliminary data.</text>
</comment>
<evidence type="ECO:0000313" key="9">
    <source>
        <dbReference type="Proteomes" id="UP000306985"/>
    </source>
</evidence>
<keyword evidence="9" id="KW-1185">Reference proteome</keyword>
<dbReference type="PANTHER" id="PTHR43257">
    <property type="entry name" value="PYRUVATE DEHYDROGENASE E1 COMPONENT BETA SUBUNIT"/>
    <property type="match status" value="1"/>
</dbReference>
<dbReference type="InterPro" id="IPR001017">
    <property type="entry name" value="DH_E1"/>
</dbReference>
<accession>A0A4U6QJX0</accession>
<evidence type="ECO:0000256" key="2">
    <source>
        <dbReference type="ARBA" id="ARBA00012945"/>
    </source>
</evidence>
<dbReference type="CDD" id="cd02000">
    <property type="entry name" value="TPP_E1_PDC_ADC_BCADC"/>
    <property type="match status" value="1"/>
</dbReference>
<dbReference type="Pfam" id="PF02779">
    <property type="entry name" value="Transket_pyr"/>
    <property type="match status" value="1"/>
</dbReference>
<name>A0A4U6QJX0_9ACTN</name>
<dbReference type="Gene3D" id="3.40.50.920">
    <property type="match status" value="1"/>
</dbReference>
<evidence type="ECO:0000256" key="3">
    <source>
        <dbReference type="ARBA" id="ARBA00022532"/>
    </source>
</evidence>
<dbReference type="GO" id="GO:0004591">
    <property type="term" value="F:oxoglutarate dehydrogenase (succinyl-transferring) activity"/>
    <property type="evidence" value="ECO:0007669"/>
    <property type="project" value="UniProtKB-EC"/>
</dbReference>
<keyword evidence="3" id="KW-0816">Tricarboxylic acid cycle</keyword>
<dbReference type="Gene3D" id="3.40.50.970">
    <property type="match status" value="2"/>
</dbReference>
<dbReference type="InterPro" id="IPR029061">
    <property type="entry name" value="THDP-binding"/>
</dbReference>
<dbReference type="InterPro" id="IPR033248">
    <property type="entry name" value="Transketolase_C"/>
</dbReference>
<dbReference type="Pfam" id="PF00676">
    <property type="entry name" value="E1_dh"/>
    <property type="match status" value="1"/>
</dbReference>
<dbReference type="GO" id="GO:0006099">
    <property type="term" value="P:tricarboxylic acid cycle"/>
    <property type="evidence" value="ECO:0007669"/>
    <property type="project" value="UniProtKB-KW"/>
</dbReference>
<dbReference type="AlphaFoldDB" id="A0A4U6QJX0"/>
<dbReference type="EMBL" id="SZZH01000001">
    <property type="protein sequence ID" value="TKV60388.1"/>
    <property type="molecule type" value="Genomic_DNA"/>
</dbReference>
<evidence type="ECO:0000313" key="8">
    <source>
        <dbReference type="EMBL" id="TKV60388.1"/>
    </source>
</evidence>
<protein>
    <recommendedName>
        <fullName evidence="2">dihydrolipoyllysine-residue succinyltransferase</fullName>
        <ecNumber evidence="2">2.3.1.61</ecNumber>
    </recommendedName>
</protein>
<gene>
    <name evidence="8" type="ORF">FDO65_01325</name>
</gene>
<dbReference type="EC" id="2.3.1.61" evidence="2"/>
<keyword evidence="5" id="KW-0786">Thiamine pyrophosphate</keyword>
<dbReference type="SMART" id="SM00861">
    <property type="entry name" value="Transket_pyr"/>
    <property type="match status" value="1"/>
</dbReference>
<dbReference type="SUPFAM" id="SSF52922">
    <property type="entry name" value="TK C-terminal domain-like"/>
    <property type="match status" value="1"/>
</dbReference>
<sequence length="724" mass="78656">MPELTPLKPLAPWVELTATDKDWDAIEPAVLDTMLAQLHLIRAFEEEVLVLAGQKLVNGPAHSSIGQEGGAVGSILPLVAADQVNGSHRGHHQFLAKAFGFVSPDGIDPRQPLSDKVIEVLYKGMAEIAGLKDGYCYGRGGSMHLQWMDAGAMGTNAIVGGAVPFAAGFAFADKHADTDNVSVSYFGDGATNIGSVLETMNLAAAWKLPVCFFIENNQYAVSTTVYEATGEPRLSARGTGFGIPSWKVDGMDTVAVYLAMQQALDVMRHGGGPTVIEIDTYRYFHQNGPFPGSAFGYRPKEEEQSWRDRDPIAKLEGHLVRRGLYTEEELGKVRKSIKATLGEIGSRLVEQDPNGKPGQQRIRPELWPDPAFLDVGIRGDLSSLKDLKVRENDDFSADELETRKYVDVVADVMGVRMAENGRIIVMGEDVHRLNGGSRGATKGLPEKYEDRVLGTPISEAAFTGLGGGLAQDGRFYPVVELMYADFLWVAADQIFNQIGKARHMFGGDHDMPLLMRIKIGINTGYGSQHSMDPAGIMATSVGWRIIAPSNALDYVGLVNAAMHLKDPVVVLEHDADLYKANFPAPKSDWNYILPPGQAAIRREGSAVTVISYLAMVQKSIEAAEKAGVDAEIIDLRWLDRASLDWDTIEASIKKTNKVMIVEQGSLGTSYGGWLADEIQRRYFDWLDAPVARVTGSESSPSISKVLEAAALANVDDIVDALKAV</sequence>
<dbReference type="OrthoDB" id="9766715at2"/>
<comment type="cofactor">
    <cofactor evidence="1">
        <name>thiamine diphosphate</name>
        <dbReference type="ChEBI" id="CHEBI:58937"/>
    </cofactor>
</comment>
<dbReference type="InterPro" id="IPR009014">
    <property type="entry name" value="Transketo_C/PFOR_II"/>
</dbReference>
<evidence type="ECO:0000256" key="6">
    <source>
        <dbReference type="ARBA" id="ARBA00051911"/>
    </source>
</evidence>
<dbReference type="Pfam" id="PF02780">
    <property type="entry name" value="Transketolase_C"/>
    <property type="match status" value="1"/>
</dbReference>